<comment type="caution">
    <text evidence="2">The sequence shown here is derived from an EMBL/GenBank/DDBJ whole genome shotgun (WGS) entry which is preliminary data.</text>
</comment>
<organism evidence="2 3">
    <name type="scientific">Prorocentrum cordatum</name>
    <dbReference type="NCBI Taxonomy" id="2364126"/>
    <lineage>
        <taxon>Eukaryota</taxon>
        <taxon>Sar</taxon>
        <taxon>Alveolata</taxon>
        <taxon>Dinophyceae</taxon>
        <taxon>Prorocentrales</taxon>
        <taxon>Prorocentraceae</taxon>
        <taxon>Prorocentrum</taxon>
    </lineage>
</organism>
<accession>A0ABN9R2P7</accession>
<name>A0ABN9R2P7_9DINO</name>
<evidence type="ECO:0000313" key="2">
    <source>
        <dbReference type="EMBL" id="CAK0812605.1"/>
    </source>
</evidence>
<dbReference type="Proteomes" id="UP001189429">
    <property type="component" value="Unassembled WGS sequence"/>
</dbReference>
<gene>
    <name evidence="2" type="ORF">PCOR1329_LOCUS16857</name>
</gene>
<dbReference type="EMBL" id="CAUYUJ010005190">
    <property type="protein sequence ID" value="CAK0812605.1"/>
    <property type="molecule type" value="Genomic_DNA"/>
</dbReference>
<feature type="region of interest" description="Disordered" evidence="1">
    <location>
        <begin position="1"/>
        <end position="31"/>
    </location>
</feature>
<reference evidence="2" key="1">
    <citation type="submission" date="2023-10" db="EMBL/GenBank/DDBJ databases">
        <authorList>
            <person name="Chen Y."/>
            <person name="Shah S."/>
            <person name="Dougan E. K."/>
            <person name="Thang M."/>
            <person name="Chan C."/>
        </authorList>
    </citation>
    <scope>NUCLEOTIDE SEQUENCE [LARGE SCALE GENOMIC DNA]</scope>
</reference>
<protein>
    <submittedName>
        <fullName evidence="2">Uncharacterized protein</fullName>
    </submittedName>
</protein>
<evidence type="ECO:0000256" key="1">
    <source>
        <dbReference type="SAM" id="MobiDB-lite"/>
    </source>
</evidence>
<sequence length="134" mass="14094">MPPEMQTPPSSGFGTAKAHALAHPPPATARVPAESTQSWICTAMANLHGGLLSMGSQVVPDLGHHTENTQPGPTFRARHFKSSQRRLLTAGLSTPGMCSSPSPFSISSPGTGHVELNRIMPVLGGLSKFRMRAS</sequence>
<keyword evidence="3" id="KW-1185">Reference proteome</keyword>
<evidence type="ECO:0000313" key="3">
    <source>
        <dbReference type="Proteomes" id="UP001189429"/>
    </source>
</evidence>
<proteinExistence type="predicted"/>